<dbReference type="GO" id="GO:0003700">
    <property type="term" value="F:DNA-binding transcription factor activity"/>
    <property type="evidence" value="ECO:0007669"/>
    <property type="project" value="InterPro"/>
</dbReference>
<sequence>MTIDSSSKKPMHLQIREDLLQKIRSGFYKENQLIPKEIELAESYGVSRPTIRQSIQALVNEGYLQRKKRKGTIVQRRKINQEFTHIIESYTTEMDRKGLDPKTTVMAFKTEPASEEVAENLEIKEGENVQKLIRLRFAQEDPIVLVTTYLPAKQLKDLMDVDFSKQQLYSALAKQGYPVRSVKRKLEVLKAGETVGALLDIDADDPIFYFHTIGYSDQHIPVEYSISKYRGDLNSFVFEISNTTQDNP</sequence>
<dbReference type="GO" id="GO:0003677">
    <property type="term" value="F:DNA binding"/>
    <property type="evidence" value="ECO:0007669"/>
    <property type="project" value="UniProtKB-KW"/>
</dbReference>
<dbReference type="InterPro" id="IPR036388">
    <property type="entry name" value="WH-like_DNA-bd_sf"/>
</dbReference>
<dbReference type="OrthoDB" id="9815017at2"/>
<dbReference type="PROSITE" id="PS50949">
    <property type="entry name" value="HTH_GNTR"/>
    <property type="match status" value="1"/>
</dbReference>
<dbReference type="Pfam" id="PF00392">
    <property type="entry name" value="GntR"/>
    <property type="match status" value="1"/>
</dbReference>
<dbReference type="SUPFAM" id="SSF64288">
    <property type="entry name" value="Chorismate lyase-like"/>
    <property type="match status" value="1"/>
</dbReference>
<dbReference type="RefSeq" id="WP_093674010.1">
    <property type="nucleotide sequence ID" value="NZ_FOOY01000022.1"/>
</dbReference>
<evidence type="ECO:0000313" key="6">
    <source>
        <dbReference type="Proteomes" id="UP000198752"/>
    </source>
</evidence>
<keyword evidence="3" id="KW-0804">Transcription</keyword>
<organism evidence="5 6">
    <name type="scientific">Sporolactobacillus nakayamae</name>
    <dbReference type="NCBI Taxonomy" id="269670"/>
    <lineage>
        <taxon>Bacteria</taxon>
        <taxon>Bacillati</taxon>
        <taxon>Bacillota</taxon>
        <taxon>Bacilli</taxon>
        <taxon>Bacillales</taxon>
        <taxon>Sporolactobacillaceae</taxon>
        <taxon>Sporolactobacillus</taxon>
    </lineage>
</organism>
<name>A0A1I2UXL8_9BACL</name>
<feature type="domain" description="HTH gntR-type" evidence="4">
    <location>
        <begin position="9"/>
        <end position="77"/>
    </location>
</feature>
<dbReference type="Proteomes" id="UP000198752">
    <property type="component" value="Unassembled WGS sequence"/>
</dbReference>
<evidence type="ECO:0000256" key="3">
    <source>
        <dbReference type="ARBA" id="ARBA00023163"/>
    </source>
</evidence>
<dbReference type="GO" id="GO:0045892">
    <property type="term" value="P:negative regulation of DNA-templated transcription"/>
    <property type="evidence" value="ECO:0007669"/>
    <property type="project" value="TreeGrafter"/>
</dbReference>
<evidence type="ECO:0000256" key="2">
    <source>
        <dbReference type="ARBA" id="ARBA00023125"/>
    </source>
</evidence>
<dbReference type="InterPro" id="IPR000524">
    <property type="entry name" value="Tscrpt_reg_HTH_GntR"/>
</dbReference>
<dbReference type="InterPro" id="IPR050679">
    <property type="entry name" value="Bact_HTH_transcr_reg"/>
</dbReference>
<dbReference type="STRING" id="269670.SAMN02982927_02805"/>
<dbReference type="SMART" id="SM00866">
    <property type="entry name" value="UTRA"/>
    <property type="match status" value="1"/>
</dbReference>
<dbReference type="InterPro" id="IPR036390">
    <property type="entry name" value="WH_DNA-bd_sf"/>
</dbReference>
<keyword evidence="1" id="KW-0805">Transcription regulation</keyword>
<dbReference type="FunFam" id="1.10.10.10:FF:000079">
    <property type="entry name" value="GntR family transcriptional regulator"/>
    <property type="match status" value="1"/>
</dbReference>
<dbReference type="Gene3D" id="3.40.1410.10">
    <property type="entry name" value="Chorismate lyase-like"/>
    <property type="match status" value="1"/>
</dbReference>
<accession>A0A1I2UXL8</accession>
<keyword evidence="6" id="KW-1185">Reference proteome</keyword>
<dbReference type="InterPro" id="IPR028978">
    <property type="entry name" value="Chorismate_lyase_/UTRA_dom_sf"/>
</dbReference>
<keyword evidence="2" id="KW-0238">DNA-binding</keyword>
<evidence type="ECO:0000313" key="5">
    <source>
        <dbReference type="EMBL" id="SFG79646.1"/>
    </source>
</evidence>
<dbReference type="PANTHER" id="PTHR44846:SF1">
    <property type="entry name" value="MANNOSYL-D-GLYCERATE TRANSPORT_METABOLISM SYSTEM REPRESSOR MNGR-RELATED"/>
    <property type="match status" value="1"/>
</dbReference>
<gene>
    <name evidence="5" type="ORF">SAMN02982927_02805</name>
</gene>
<evidence type="ECO:0000259" key="4">
    <source>
        <dbReference type="PROSITE" id="PS50949"/>
    </source>
</evidence>
<dbReference type="Gene3D" id="1.10.10.10">
    <property type="entry name" value="Winged helix-like DNA-binding domain superfamily/Winged helix DNA-binding domain"/>
    <property type="match status" value="1"/>
</dbReference>
<dbReference type="SMART" id="SM00345">
    <property type="entry name" value="HTH_GNTR"/>
    <property type="match status" value="1"/>
</dbReference>
<dbReference type="EMBL" id="FOOY01000022">
    <property type="protein sequence ID" value="SFG79646.1"/>
    <property type="molecule type" value="Genomic_DNA"/>
</dbReference>
<protein>
    <submittedName>
        <fullName evidence="5">GntR family transcriptional regulator</fullName>
    </submittedName>
</protein>
<dbReference type="AlphaFoldDB" id="A0A1I2UXL8"/>
<dbReference type="Pfam" id="PF07702">
    <property type="entry name" value="UTRA"/>
    <property type="match status" value="1"/>
</dbReference>
<dbReference type="PRINTS" id="PR00035">
    <property type="entry name" value="HTHGNTR"/>
</dbReference>
<reference evidence="6" key="1">
    <citation type="submission" date="2016-10" db="EMBL/GenBank/DDBJ databases">
        <authorList>
            <person name="Varghese N."/>
            <person name="Submissions S."/>
        </authorList>
    </citation>
    <scope>NUCLEOTIDE SEQUENCE [LARGE SCALE GENOMIC DNA]</scope>
    <source>
        <strain evidence="6">ATCC 700379</strain>
    </source>
</reference>
<evidence type="ECO:0000256" key="1">
    <source>
        <dbReference type="ARBA" id="ARBA00023015"/>
    </source>
</evidence>
<dbReference type="CDD" id="cd07377">
    <property type="entry name" value="WHTH_GntR"/>
    <property type="match status" value="1"/>
</dbReference>
<dbReference type="SUPFAM" id="SSF46785">
    <property type="entry name" value="Winged helix' DNA-binding domain"/>
    <property type="match status" value="1"/>
</dbReference>
<proteinExistence type="predicted"/>
<dbReference type="InterPro" id="IPR011663">
    <property type="entry name" value="UTRA"/>
</dbReference>
<dbReference type="PANTHER" id="PTHR44846">
    <property type="entry name" value="MANNOSYL-D-GLYCERATE TRANSPORT/METABOLISM SYSTEM REPRESSOR MNGR-RELATED"/>
    <property type="match status" value="1"/>
</dbReference>